<proteinExistence type="predicted"/>
<evidence type="ECO:0000313" key="4">
    <source>
        <dbReference type="EMBL" id="MDR5897140.1"/>
    </source>
</evidence>
<keyword evidence="2" id="KW-0812">Transmembrane</keyword>
<evidence type="ECO:0000259" key="3">
    <source>
        <dbReference type="Pfam" id="PF10145"/>
    </source>
</evidence>
<keyword evidence="2" id="KW-0472">Membrane</keyword>
<gene>
    <name evidence="4" type="ORF">QC825_13785</name>
</gene>
<dbReference type="EMBL" id="JARWAO010000008">
    <property type="protein sequence ID" value="MDR5897140.1"/>
    <property type="molecule type" value="Genomic_DNA"/>
</dbReference>
<sequence length="877" mass="93263">MARDLKLQVILDAVDKATRPLKKIAQGSGKTAEALKASRDQLRRLERQQKDLSSFRGLKQATRDNSDALARAQERMRNLRTELKHTAAPTKQFQQRFLKVQHEVERLNSTLGDQRRRLGELRTTLKQGGVSTDDLTGSERRLTEQIKQANGELSEQKRRMGDVASAQRKAKAAADQYQRGLGRANAMRSAGVTGLATGGGALYAGAQMLTPGIAWGEQMSAVQAVGRFSADDARFQALKQQSRDLGGSTAFSANEVGAGQEFLLRAGMSAEAIKASMKDVLDLSLANNTELGRTADIASNIAGGFKIDLEQAGGMTRVADVLSGTASRANVDLEMLGETMKYLGAGSDLGLTIEQAGAMAGLLGNIGIQGSQAGTTMRAMMDRLTKPTAAASAVMEDLGLKVADAEGNMRAMPDILRDINDATADMGNVDRKAVLQELFGAEAGSGMAELVSQMSTGQLDALIDNLSNAYGENAEMARVRADNLGGDLKSLRSAWEEVGISVTDTNDGPLRELIQSITGITRGVGDWIKENPRLAGTLAKTAAGLAALVAVGGAFTLMMASILGPIVTVRYGLAMLGLKTGGVGGKLYQFTSRILPALGKALLWLGRIFMTVGRLFLLNPIGLAVTAIAGAAYLIYRYWEPITAFFGGLWQQVKDAFNGGIGAIGKLLINWSPVGLLYRGITAALDKLGLEIPDKFKDLGSFIVDGLIGGISDKFGALKNKVSEMGSSVTGWFKDKMGIHSPSRVFAALGGHTVDGLNVGLERQRDEPAQRIADIAKRAQKAGAGLAIGAMTLPATAMPAITPAEPIRFDTRPPIGASGGQQRVDQSITLGDINVTALPGMDERQLAQYVAQEVQRALAQAQRDQGARRRSSMYDQE</sequence>
<dbReference type="RefSeq" id="WP_251595007.1">
    <property type="nucleotide sequence ID" value="NZ_JAMLJI010000004.1"/>
</dbReference>
<protein>
    <submittedName>
        <fullName evidence="4">Phage tail tape measure protein</fullName>
    </submittedName>
</protein>
<name>A0ABU1GYL0_9GAMM</name>
<dbReference type="PANTHER" id="PTHR37813:SF1">
    <property type="entry name" value="FELS-2 PROPHAGE PROTEIN"/>
    <property type="match status" value="1"/>
</dbReference>
<organism evidence="4 5">
    <name type="scientific">Larsenimonas suaedae</name>
    <dbReference type="NCBI Taxonomy" id="1851019"/>
    <lineage>
        <taxon>Bacteria</taxon>
        <taxon>Pseudomonadati</taxon>
        <taxon>Pseudomonadota</taxon>
        <taxon>Gammaproteobacteria</taxon>
        <taxon>Oceanospirillales</taxon>
        <taxon>Halomonadaceae</taxon>
        <taxon>Larsenimonas</taxon>
    </lineage>
</organism>
<accession>A0ABU1GYL0</accession>
<dbReference type="PANTHER" id="PTHR37813">
    <property type="entry name" value="FELS-2 PROPHAGE PROTEIN"/>
    <property type="match status" value="1"/>
</dbReference>
<keyword evidence="2" id="KW-1133">Transmembrane helix</keyword>
<keyword evidence="1" id="KW-1188">Viral release from host cell</keyword>
<dbReference type="Pfam" id="PF10145">
    <property type="entry name" value="PhageMin_Tail"/>
    <property type="match status" value="1"/>
</dbReference>
<feature type="domain" description="Phage tail tape measure protein" evidence="3">
    <location>
        <begin position="240"/>
        <end position="440"/>
    </location>
</feature>
<evidence type="ECO:0000256" key="2">
    <source>
        <dbReference type="SAM" id="Phobius"/>
    </source>
</evidence>
<reference evidence="4 5" key="1">
    <citation type="submission" date="2023-04" db="EMBL/GenBank/DDBJ databases">
        <title>A long-awaited taxogenomic arrangement of the family Halomonadaceae.</title>
        <authorList>
            <person name="De La Haba R."/>
            <person name="Chuvochina M."/>
            <person name="Wittouck S."/>
            <person name="Arahal D.R."/>
            <person name="Sanchez-Porro C."/>
            <person name="Hugenholtz P."/>
            <person name="Ventosa A."/>
        </authorList>
    </citation>
    <scope>NUCLEOTIDE SEQUENCE [LARGE SCALE GENOMIC DNA]</scope>
    <source>
        <strain evidence="4 5">DSM 22428</strain>
    </source>
</reference>
<feature type="transmembrane region" description="Helical" evidence="2">
    <location>
        <begin position="617"/>
        <end position="636"/>
    </location>
</feature>
<comment type="caution">
    <text evidence="4">The sequence shown here is derived from an EMBL/GenBank/DDBJ whole genome shotgun (WGS) entry which is preliminary data.</text>
</comment>
<dbReference type="InterPro" id="IPR010090">
    <property type="entry name" value="Phage_tape_meas"/>
</dbReference>
<dbReference type="NCBIfam" id="TIGR01760">
    <property type="entry name" value="tape_meas_TP901"/>
    <property type="match status" value="1"/>
</dbReference>
<feature type="transmembrane region" description="Helical" evidence="2">
    <location>
        <begin position="542"/>
        <end position="567"/>
    </location>
</feature>
<evidence type="ECO:0000313" key="5">
    <source>
        <dbReference type="Proteomes" id="UP001269375"/>
    </source>
</evidence>
<dbReference type="Proteomes" id="UP001269375">
    <property type="component" value="Unassembled WGS sequence"/>
</dbReference>
<evidence type="ECO:0000256" key="1">
    <source>
        <dbReference type="ARBA" id="ARBA00022612"/>
    </source>
</evidence>
<keyword evidence="5" id="KW-1185">Reference proteome</keyword>